<dbReference type="PANTHER" id="PTHR14191">
    <property type="entry name" value="PDZ DOMAIN CONTAINING PROTEIN"/>
    <property type="match status" value="1"/>
</dbReference>
<dbReference type="SMART" id="SM00228">
    <property type="entry name" value="PDZ"/>
    <property type="match status" value="2"/>
</dbReference>
<dbReference type="InterPro" id="IPR001478">
    <property type="entry name" value="PDZ"/>
</dbReference>
<reference evidence="6" key="1">
    <citation type="submission" date="2025-08" db="UniProtKB">
        <authorList>
            <consortium name="Ensembl"/>
        </authorList>
    </citation>
    <scope>IDENTIFICATION</scope>
</reference>
<proteinExistence type="inferred from homology"/>
<dbReference type="Proteomes" id="UP000261500">
    <property type="component" value="Unplaced"/>
</dbReference>
<keyword evidence="2" id="KW-0472">Membrane</keyword>
<dbReference type="GO" id="GO:0072659">
    <property type="term" value="P:protein localization to plasma membrane"/>
    <property type="evidence" value="ECO:0007669"/>
    <property type="project" value="TreeGrafter"/>
</dbReference>
<evidence type="ECO:0000259" key="5">
    <source>
        <dbReference type="PROSITE" id="PS50106"/>
    </source>
</evidence>
<comment type="similarity">
    <text evidence="4">Belongs to the NHER family.</text>
</comment>
<keyword evidence="2" id="KW-1003">Cell membrane</keyword>
<dbReference type="InterPro" id="IPR041489">
    <property type="entry name" value="PDZ_6"/>
</dbReference>
<comment type="subcellular location">
    <subcellularLocation>
        <location evidence="1">Cell membrane</location>
    </subcellularLocation>
</comment>
<evidence type="ECO:0000256" key="2">
    <source>
        <dbReference type="ARBA" id="ARBA00022475"/>
    </source>
</evidence>
<dbReference type="Pfam" id="PF17820">
    <property type="entry name" value="PDZ_6"/>
    <property type="match status" value="1"/>
</dbReference>
<evidence type="ECO:0000313" key="7">
    <source>
        <dbReference type="Proteomes" id="UP000261500"/>
    </source>
</evidence>
<reference evidence="6" key="2">
    <citation type="submission" date="2025-09" db="UniProtKB">
        <authorList>
            <consortium name="Ensembl"/>
        </authorList>
    </citation>
    <scope>IDENTIFICATION</scope>
</reference>
<name>A0A3B3UWS6_9TELE</name>
<sequence length="160" mass="17896">MHHSILSVLPGEPGLFMTQVDSGRVAYNAGVRNEDRLLEVNGENIESYTHDEVVEKIKLGGKSVMLLLVDKETDSFYREVDKGSPADKAGLRKMDRVVAVNGTDVDKCSHKQVVDWIRLCDNTCSFLVVDKDTDQMYKQVSHLLTCSLSSSAYNVDNMLR</sequence>
<evidence type="ECO:0000256" key="4">
    <source>
        <dbReference type="ARBA" id="ARBA00038110"/>
    </source>
</evidence>
<evidence type="ECO:0000256" key="1">
    <source>
        <dbReference type="ARBA" id="ARBA00004236"/>
    </source>
</evidence>
<keyword evidence="7" id="KW-1185">Reference proteome</keyword>
<accession>A0A3B3UWS6</accession>
<protein>
    <recommendedName>
        <fullName evidence="5">PDZ domain-containing protein</fullName>
    </recommendedName>
</protein>
<dbReference type="GO" id="GO:0005102">
    <property type="term" value="F:signaling receptor binding"/>
    <property type="evidence" value="ECO:0007669"/>
    <property type="project" value="TreeGrafter"/>
</dbReference>
<dbReference type="InterPro" id="IPR051067">
    <property type="entry name" value="NHER"/>
</dbReference>
<dbReference type="STRING" id="48699.ENSPLAP00000017116"/>
<dbReference type="AlphaFoldDB" id="A0A3B3UWS6"/>
<dbReference type="PROSITE" id="PS50106">
    <property type="entry name" value="PDZ"/>
    <property type="match status" value="2"/>
</dbReference>
<dbReference type="PANTHER" id="PTHR14191:SF6">
    <property type="entry name" value="NA(+)_H(+) EXCHANGE REGULATORY COFACTOR NHE-RF3-RELATED"/>
    <property type="match status" value="1"/>
</dbReference>
<dbReference type="InterPro" id="IPR036034">
    <property type="entry name" value="PDZ_sf"/>
</dbReference>
<evidence type="ECO:0000256" key="3">
    <source>
        <dbReference type="ARBA" id="ARBA00022737"/>
    </source>
</evidence>
<organism evidence="6 7">
    <name type="scientific">Poecilia latipinna</name>
    <name type="common">sailfin molly</name>
    <dbReference type="NCBI Taxonomy" id="48699"/>
    <lineage>
        <taxon>Eukaryota</taxon>
        <taxon>Metazoa</taxon>
        <taxon>Chordata</taxon>
        <taxon>Craniata</taxon>
        <taxon>Vertebrata</taxon>
        <taxon>Euteleostomi</taxon>
        <taxon>Actinopterygii</taxon>
        <taxon>Neopterygii</taxon>
        <taxon>Teleostei</taxon>
        <taxon>Neoteleostei</taxon>
        <taxon>Acanthomorphata</taxon>
        <taxon>Ovalentaria</taxon>
        <taxon>Atherinomorphae</taxon>
        <taxon>Cyprinodontiformes</taxon>
        <taxon>Poeciliidae</taxon>
        <taxon>Poeciliinae</taxon>
        <taxon>Poecilia</taxon>
    </lineage>
</organism>
<feature type="domain" description="PDZ" evidence="5">
    <location>
        <begin position="76"/>
        <end position="132"/>
    </location>
</feature>
<dbReference type="CDD" id="cd06768">
    <property type="entry name" value="PDZ_NHERF-like"/>
    <property type="match status" value="2"/>
</dbReference>
<evidence type="ECO:0000313" key="6">
    <source>
        <dbReference type="Ensembl" id="ENSPLAP00000017116.1"/>
    </source>
</evidence>
<keyword evidence="3" id="KW-0677">Repeat</keyword>
<feature type="domain" description="PDZ" evidence="5">
    <location>
        <begin position="6"/>
        <end position="72"/>
    </location>
</feature>
<dbReference type="Ensembl" id="ENSPLAT00000026267.1">
    <property type="protein sequence ID" value="ENSPLAP00000017116.1"/>
    <property type="gene ID" value="ENSPLAG00000021451.1"/>
</dbReference>
<dbReference type="GO" id="GO:0043495">
    <property type="term" value="F:protein-membrane adaptor activity"/>
    <property type="evidence" value="ECO:0007669"/>
    <property type="project" value="TreeGrafter"/>
</dbReference>
<dbReference type="Pfam" id="PF00595">
    <property type="entry name" value="PDZ"/>
    <property type="match status" value="1"/>
</dbReference>
<dbReference type="SUPFAM" id="SSF50156">
    <property type="entry name" value="PDZ domain-like"/>
    <property type="match status" value="2"/>
</dbReference>
<dbReference type="GeneTree" id="ENSGT00950000182849"/>
<dbReference type="Gene3D" id="2.30.42.10">
    <property type="match status" value="2"/>
</dbReference>
<dbReference type="GO" id="GO:0016324">
    <property type="term" value="C:apical plasma membrane"/>
    <property type="evidence" value="ECO:0007669"/>
    <property type="project" value="TreeGrafter"/>
</dbReference>